<dbReference type="AlphaFoldDB" id="A0A5C8PE87"/>
<feature type="domain" description="Response regulatory" evidence="4">
    <location>
        <begin position="98"/>
        <end position="214"/>
    </location>
</feature>
<dbReference type="Pfam" id="PF07228">
    <property type="entry name" value="SpoIIE"/>
    <property type="match status" value="1"/>
</dbReference>
<dbReference type="InterPro" id="IPR052016">
    <property type="entry name" value="Bact_Sigma-Reg"/>
</dbReference>
<evidence type="ECO:0000256" key="3">
    <source>
        <dbReference type="SAM" id="MobiDB-lite"/>
    </source>
</evidence>
<gene>
    <name evidence="5" type="ORF">FHP25_28395</name>
</gene>
<accession>A0A5C8PE87</accession>
<sequence length="490" mass="52935">MDCPSARADDPMERLTASAATKRPANEHEPEHPMPTGSLSGRLIRYHAEQHLRRQAATMQGAFHCKQAGPIGGPGMDHNRSLPVSDSTSTARIGAGLSAMVVDDDPLMCELTCRLVQDCGFTVQGFTDPREALRAFGAAPTALVVTDWMMPAMDGIALIRALRQKPSGDMAYVILLTTRQDRDDIVAGRAAGADDFLGKLMTTQRLPAHLQSAARILALHRRLTERNAALVKAMGALQQAYDRAQADLAIAAQAQRRNLPPSYATLPTLRIGAVFIPSAIVSGDTYGYGPVGRDEAYVFAADVAGHGVPAAFQSVTLNRMVRPDITTGLRQPGFSPAAILAELNARFATEADSDDPYFTMILMRLGQEDHLDLALAGHPPPLLTRVGDAPTHVDLTGFPVGMLPEATYEDVSLEFRAGDRLAVYSDGVIDCTNRDDVPFGEERLADLLDAVRDQTVEHATDHIRHHLMSWAGGRALADDVSLLLIERTAR</sequence>
<reference evidence="5 6" key="1">
    <citation type="submission" date="2019-06" db="EMBL/GenBank/DDBJ databases">
        <title>New taxonomy in bacterial strain CC-CFT640, isolated from vineyard.</title>
        <authorList>
            <person name="Lin S.-Y."/>
            <person name="Tsai C.-F."/>
            <person name="Young C.-C."/>
        </authorList>
    </citation>
    <scope>NUCLEOTIDE SEQUENCE [LARGE SCALE GENOMIC DNA]</scope>
    <source>
        <strain evidence="5 6">CC-CFT640</strain>
    </source>
</reference>
<dbReference type="Proteomes" id="UP000321638">
    <property type="component" value="Unassembled WGS sequence"/>
</dbReference>
<evidence type="ECO:0000256" key="1">
    <source>
        <dbReference type="ARBA" id="ARBA00022801"/>
    </source>
</evidence>
<keyword evidence="1" id="KW-0378">Hydrolase</keyword>
<comment type="caution">
    <text evidence="5">The sequence shown here is derived from an EMBL/GenBank/DDBJ whole genome shotgun (WGS) entry which is preliminary data.</text>
</comment>
<protein>
    <submittedName>
        <fullName evidence="5">Fused response regulator/phosphatase</fullName>
    </submittedName>
</protein>
<dbReference type="Pfam" id="PF00072">
    <property type="entry name" value="Response_reg"/>
    <property type="match status" value="1"/>
</dbReference>
<dbReference type="SMART" id="SM00331">
    <property type="entry name" value="PP2C_SIG"/>
    <property type="match status" value="1"/>
</dbReference>
<keyword evidence="2" id="KW-0597">Phosphoprotein</keyword>
<dbReference type="GO" id="GO:0000160">
    <property type="term" value="P:phosphorelay signal transduction system"/>
    <property type="evidence" value="ECO:0007669"/>
    <property type="project" value="InterPro"/>
</dbReference>
<dbReference type="InterPro" id="IPR001932">
    <property type="entry name" value="PPM-type_phosphatase-like_dom"/>
</dbReference>
<feature type="region of interest" description="Disordered" evidence="3">
    <location>
        <begin position="1"/>
        <end position="39"/>
    </location>
</feature>
<dbReference type="OrthoDB" id="9811749at2"/>
<dbReference type="PANTHER" id="PTHR43156">
    <property type="entry name" value="STAGE II SPORULATION PROTEIN E-RELATED"/>
    <property type="match status" value="1"/>
</dbReference>
<dbReference type="GO" id="GO:0016791">
    <property type="term" value="F:phosphatase activity"/>
    <property type="evidence" value="ECO:0007669"/>
    <property type="project" value="TreeGrafter"/>
</dbReference>
<evidence type="ECO:0000313" key="5">
    <source>
        <dbReference type="EMBL" id="TXL71791.1"/>
    </source>
</evidence>
<dbReference type="SMART" id="SM00448">
    <property type="entry name" value="REC"/>
    <property type="match status" value="1"/>
</dbReference>
<dbReference type="SUPFAM" id="SSF52172">
    <property type="entry name" value="CheY-like"/>
    <property type="match status" value="1"/>
</dbReference>
<dbReference type="Gene3D" id="3.60.40.10">
    <property type="entry name" value="PPM-type phosphatase domain"/>
    <property type="match status" value="1"/>
</dbReference>
<evidence type="ECO:0000259" key="4">
    <source>
        <dbReference type="PROSITE" id="PS50110"/>
    </source>
</evidence>
<feature type="modified residue" description="4-aspartylphosphate" evidence="2">
    <location>
        <position position="147"/>
    </location>
</feature>
<dbReference type="EMBL" id="VDUZ01000039">
    <property type="protein sequence ID" value="TXL71791.1"/>
    <property type="molecule type" value="Genomic_DNA"/>
</dbReference>
<name>A0A5C8PE87_9HYPH</name>
<dbReference type="InterPro" id="IPR001789">
    <property type="entry name" value="Sig_transdc_resp-reg_receiver"/>
</dbReference>
<evidence type="ECO:0000256" key="2">
    <source>
        <dbReference type="PROSITE-ProRule" id="PRU00169"/>
    </source>
</evidence>
<dbReference type="InterPro" id="IPR036457">
    <property type="entry name" value="PPM-type-like_dom_sf"/>
</dbReference>
<dbReference type="PROSITE" id="PS50110">
    <property type="entry name" value="RESPONSE_REGULATORY"/>
    <property type="match status" value="1"/>
</dbReference>
<dbReference type="Gene3D" id="3.40.50.2300">
    <property type="match status" value="1"/>
</dbReference>
<dbReference type="InterPro" id="IPR011006">
    <property type="entry name" value="CheY-like_superfamily"/>
</dbReference>
<evidence type="ECO:0000313" key="6">
    <source>
        <dbReference type="Proteomes" id="UP000321638"/>
    </source>
</evidence>
<organism evidence="5 6">
    <name type="scientific">Vineibacter terrae</name>
    <dbReference type="NCBI Taxonomy" id="2586908"/>
    <lineage>
        <taxon>Bacteria</taxon>
        <taxon>Pseudomonadati</taxon>
        <taxon>Pseudomonadota</taxon>
        <taxon>Alphaproteobacteria</taxon>
        <taxon>Hyphomicrobiales</taxon>
        <taxon>Vineibacter</taxon>
    </lineage>
</organism>
<proteinExistence type="predicted"/>
<keyword evidence="6" id="KW-1185">Reference proteome</keyword>
<dbReference type="PANTHER" id="PTHR43156:SF2">
    <property type="entry name" value="STAGE II SPORULATION PROTEIN E"/>
    <property type="match status" value="1"/>
</dbReference>
<dbReference type="SUPFAM" id="SSF81606">
    <property type="entry name" value="PP2C-like"/>
    <property type="match status" value="1"/>
</dbReference>
<dbReference type="CDD" id="cd17574">
    <property type="entry name" value="REC_OmpR"/>
    <property type="match status" value="1"/>
</dbReference>